<reference evidence="5" key="1">
    <citation type="submission" date="2024-04" db="EMBL/GenBank/DDBJ databases">
        <title>Salinicola lusitanus LLJ914,a marine bacterium isolated from the Okinawa Trough.</title>
        <authorList>
            <person name="Li J."/>
        </authorList>
    </citation>
    <scope>NUCLEOTIDE SEQUENCE [LARGE SCALE GENOMIC DNA]</scope>
</reference>
<dbReference type="InterPro" id="IPR000305">
    <property type="entry name" value="GIY-YIG_endonuc"/>
</dbReference>
<dbReference type="PANTHER" id="PTHR21301:SF12">
    <property type="match status" value="1"/>
</dbReference>
<organism evidence="4 5">
    <name type="scientific">Mugilogobius chulae</name>
    <name type="common">yellowstripe goby</name>
    <dbReference type="NCBI Taxonomy" id="88201"/>
    <lineage>
        <taxon>Eukaryota</taxon>
        <taxon>Metazoa</taxon>
        <taxon>Chordata</taxon>
        <taxon>Craniata</taxon>
        <taxon>Vertebrata</taxon>
        <taxon>Euteleostomi</taxon>
        <taxon>Actinopterygii</taxon>
        <taxon>Neopterygii</taxon>
        <taxon>Teleostei</taxon>
        <taxon>Neoteleostei</taxon>
        <taxon>Acanthomorphata</taxon>
        <taxon>Gobiaria</taxon>
        <taxon>Gobiiformes</taxon>
        <taxon>Gobioidei</taxon>
        <taxon>Gobiidae</taxon>
        <taxon>Gobionellinae</taxon>
        <taxon>Mugilogobius</taxon>
    </lineage>
</organism>
<evidence type="ECO:0000256" key="2">
    <source>
        <dbReference type="SAM" id="MobiDB-lite"/>
    </source>
</evidence>
<feature type="region of interest" description="Disordered" evidence="2">
    <location>
        <begin position="81"/>
        <end position="175"/>
    </location>
</feature>
<sequence length="413" mass="47434">MEENMPQDLPGNDEEAKIQRSHIQTLIGEAKQTIARVEGQEEEKLSWDNRLRDDIEKLTRSLKQIKRDKFRRDQNDYKEGTVYSWSNQQSRRTRQGRARSVSFNVPSSEDEDHAGDSTTNSVDFLDQRSKTTSLKNREKRGEAGGGRGRFIRNFSPDRRYPTTHEESTQPDTDHHKTVLNISGISLPDTCMSDNIYKQIQGTAMGAAYAPSYAGLFLGLWEQRFIYSEANPFLTKIKWCGRRAPTLKDQLVTSHLPSSRSSTWLQRPIGTFSCGSCNHCSHIDRSTSFKDPSGKVYQLKGYANCNTTFVVYKLECECGCFYIGRTKRRLKDRVSEHKRAIRNQDQQYPMAVHFQTAGHNINTLRVMVIETIPKSWRGGDKLKLLLQRETFWIVTLNATTFPGLNDEIDFVPFL</sequence>
<dbReference type="PANTHER" id="PTHR21301">
    <property type="entry name" value="REVERSE TRANSCRIPTASE"/>
    <property type="match status" value="1"/>
</dbReference>
<dbReference type="CDD" id="cd10442">
    <property type="entry name" value="GIY-YIG_PLEs"/>
    <property type="match status" value="1"/>
</dbReference>
<dbReference type="PROSITE" id="PS50164">
    <property type="entry name" value="GIY_YIG"/>
    <property type="match status" value="1"/>
</dbReference>
<gene>
    <name evidence="4" type="ORF">WMY93_033648</name>
</gene>
<evidence type="ECO:0000313" key="5">
    <source>
        <dbReference type="Proteomes" id="UP001460270"/>
    </source>
</evidence>
<feature type="compositionally biased region" description="Basic and acidic residues" evidence="2">
    <location>
        <begin position="155"/>
        <end position="175"/>
    </location>
</feature>
<keyword evidence="5" id="KW-1185">Reference proteome</keyword>
<protein>
    <recommendedName>
        <fullName evidence="3">GIY-YIG domain-containing protein</fullName>
    </recommendedName>
</protein>
<accession>A0AAW0MKK6</accession>
<evidence type="ECO:0000259" key="3">
    <source>
        <dbReference type="PROSITE" id="PS50164"/>
    </source>
</evidence>
<dbReference type="Gene3D" id="3.40.1440.10">
    <property type="entry name" value="GIY-YIG endonuclease"/>
    <property type="match status" value="1"/>
</dbReference>
<dbReference type="InterPro" id="IPR035901">
    <property type="entry name" value="GIY-YIG_endonuc_sf"/>
</dbReference>
<feature type="coiled-coil region" evidence="1">
    <location>
        <begin position="23"/>
        <end position="68"/>
    </location>
</feature>
<name>A0AAW0MKK6_9GOBI</name>
<keyword evidence="1" id="KW-0175">Coiled coil</keyword>
<dbReference type="Proteomes" id="UP001460270">
    <property type="component" value="Unassembled WGS sequence"/>
</dbReference>
<dbReference type="EMBL" id="JBBPFD010000224">
    <property type="protein sequence ID" value="KAK7879644.1"/>
    <property type="molecule type" value="Genomic_DNA"/>
</dbReference>
<evidence type="ECO:0000313" key="4">
    <source>
        <dbReference type="EMBL" id="KAK7879644.1"/>
    </source>
</evidence>
<evidence type="ECO:0000256" key="1">
    <source>
        <dbReference type="SAM" id="Coils"/>
    </source>
</evidence>
<feature type="domain" description="GIY-YIG" evidence="3">
    <location>
        <begin position="306"/>
        <end position="405"/>
    </location>
</feature>
<dbReference type="AlphaFoldDB" id="A0AAW0MKK6"/>
<comment type="caution">
    <text evidence="4">The sequence shown here is derived from an EMBL/GenBank/DDBJ whole genome shotgun (WGS) entry which is preliminary data.</text>
</comment>
<feature type="compositionally biased region" description="Basic and acidic residues" evidence="2">
    <location>
        <begin position="125"/>
        <end position="142"/>
    </location>
</feature>
<proteinExistence type="predicted"/>